<reference evidence="10" key="1">
    <citation type="submission" date="2018-06" db="EMBL/GenBank/DDBJ databases">
        <authorList>
            <person name="Zhirakovskaya E."/>
        </authorList>
    </citation>
    <scope>NUCLEOTIDE SEQUENCE</scope>
</reference>
<name>A0A3B1CC02_9ZZZZ</name>
<dbReference type="PANTHER" id="PTHR32119:SF2">
    <property type="entry name" value="OROTIDINE 5'-PHOSPHATE DECARBOXYLASE"/>
    <property type="match status" value="1"/>
</dbReference>
<gene>
    <name evidence="10" type="ORF">MNBD_NITROSPIRAE03-1105</name>
</gene>
<dbReference type="InterPro" id="IPR013785">
    <property type="entry name" value="Aldolase_TIM"/>
</dbReference>
<sequence>MPARERLILALDVNDPVHALDIVDRFSEWVTTFKVGLELFTSGGPDIVRQIHDRGKKVFLDLKFHDIPNTVVQASVEVTRLGVFMFNLHASGGFEMMRRTGEAVVETCLKEDLPRPKIIAVTVLTSISRDEFKKDMGYQHGIRTHVKHLSAMAHRAGLDGVVASGHEVSAIKNSIGKGFLIITPAIRPSWSLPDDQKRTMTPKEALRNGADYLVVGRAVLSRKDPQKAIELILLEILSS</sequence>
<dbReference type="InterPro" id="IPR001754">
    <property type="entry name" value="OMPdeCOase_dom"/>
</dbReference>
<evidence type="ECO:0000256" key="7">
    <source>
        <dbReference type="ARBA" id="ARBA00023239"/>
    </source>
</evidence>
<organism evidence="10">
    <name type="scientific">hydrothermal vent metagenome</name>
    <dbReference type="NCBI Taxonomy" id="652676"/>
    <lineage>
        <taxon>unclassified sequences</taxon>
        <taxon>metagenomes</taxon>
        <taxon>ecological metagenomes</taxon>
    </lineage>
</organism>
<proteinExistence type="inferred from homology"/>
<evidence type="ECO:0000259" key="9">
    <source>
        <dbReference type="SMART" id="SM00934"/>
    </source>
</evidence>
<dbReference type="CDD" id="cd04725">
    <property type="entry name" value="OMP_decarboxylase_like"/>
    <property type="match status" value="1"/>
</dbReference>
<dbReference type="InterPro" id="IPR014732">
    <property type="entry name" value="OMPdecase"/>
</dbReference>
<dbReference type="GO" id="GO:0005829">
    <property type="term" value="C:cytosol"/>
    <property type="evidence" value="ECO:0007669"/>
    <property type="project" value="TreeGrafter"/>
</dbReference>
<dbReference type="PROSITE" id="PS00156">
    <property type="entry name" value="OMPDECASE"/>
    <property type="match status" value="1"/>
</dbReference>
<evidence type="ECO:0000313" key="10">
    <source>
        <dbReference type="EMBL" id="VAX28006.1"/>
    </source>
</evidence>
<comment type="subunit">
    <text evidence="2">Homodimer.</text>
</comment>
<evidence type="ECO:0000256" key="3">
    <source>
        <dbReference type="ARBA" id="ARBA00012321"/>
    </source>
</evidence>
<dbReference type="Pfam" id="PF00215">
    <property type="entry name" value="OMPdecase"/>
    <property type="match status" value="1"/>
</dbReference>
<dbReference type="EMBL" id="UOGI01000013">
    <property type="protein sequence ID" value="VAX28006.1"/>
    <property type="molecule type" value="Genomic_DNA"/>
</dbReference>
<evidence type="ECO:0000256" key="1">
    <source>
        <dbReference type="ARBA" id="ARBA00004861"/>
    </source>
</evidence>
<evidence type="ECO:0000256" key="5">
    <source>
        <dbReference type="ARBA" id="ARBA00022793"/>
    </source>
</evidence>
<dbReference type="InterPro" id="IPR047596">
    <property type="entry name" value="OMPdecase_bac"/>
</dbReference>
<dbReference type="PANTHER" id="PTHR32119">
    <property type="entry name" value="OROTIDINE 5'-PHOSPHATE DECARBOXYLASE"/>
    <property type="match status" value="1"/>
</dbReference>
<dbReference type="HAMAP" id="MF_01200_B">
    <property type="entry name" value="OMPdecase_type1_B"/>
    <property type="match status" value="1"/>
</dbReference>
<accession>A0A3B1CC02</accession>
<evidence type="ECO:0000256" key="4">
    <source>
        <dbReference type="ARBA" id="ARBA00021923"/>
    </source>
</evidence>
<dbReference type="SUPFAM" id="SSF51366">
    <property type="entry name" value="Ribulose-phoshate binding barrel"/>
    <property type="match status" value="1"/>
</dbReference>
<feature type="domain" description="Orotidine 5'-phosphate decarboxylase" evidence="9">
    <location>
        <begin position="6"/>
        <end position="232"/>
    </location>
</feature>
<comment type="pathway">
    <text evidence="1">Pyrimidine metabolism; UMP biosynthesis via de novo pathway; UMP from orotate: step 2/2.</text>
</comment>
<evidence type="ECO:0000256" key="2">
    <source>
        <dbReference type="ARBA" id="ARBA00011738"/>
    </source>
</evidence>
<dbReference type="SMART" id="SM00934">
    <property type="entry name" value="OMPdecase"/>
    <property type="match status" value="1"/>
</dbReference>
<keyword evidence="7 10" id="KW-0456">Lyase</keyword>
<dbReference type="FunFam" id="3.20.20.70:FF:000015">
    <property type="entry name" value="Orotidine 5'-phosphate decarboxylase"/>
    <property type="match status" value="1"/>
</dbReference>
<dbReference type="GO" id="GO:0006207">
    <property type="term" value="P:'de novo' pyrimidine nucleobase biosynthetic process"/>
    <property type="evidence" value="ECO:0007669"/>
    <property type="project" value="InterPro"/>
</dbReference>
<keyword evidence="6" id="KW-0665">Pyrimidine biosynthesis</keyword>
<evidence type="ECO:0000256" key="8">
    <source>
        <dbReference type="ARBA" id="ARBA00033428"/>
    </source>
</evidence>
<protein>
    <recommendedName>
        <fullName evidence="4">Orotidine 5'-phosphate decarboxylase</fullName>
        <ecNumber evidence="3">4.1.1.23</ecNumber>
    </recommendedName>
    <alternativeName>
        <fullName evidence="8">OMP decarboxylase</fullName>
    </alternativeName>
</protein>
<dbReference type="GO" id="GO:0044205">
    <property type="term" value="P:'de novo' UMP biosynthetic process"/>
    <property type="evidence" value="ECO:0007669"/>
    <property type="project" value="UniProtKB-UniPathway"/>
</dbReference>
<dbReference type="Gene3D" id="3.20.20.70">
    <property type="entry name" value="Aldolase class I"/>
    <property type="match status" value="1"/>
</dbReference>
<dbReference type="AlphaFoldDB" id="A0A3B1CC02"/>
<dbReference type="NCBIfam" id="TIGR01740">
    <property type="entry name" value="pyrF"/>
    <property type="match status" value="1"/>
</dbReference>
<dbReference type="NCBIfam" id="NF001273">
    <property type="entry name" value="PRK00230.1"/>
    <property type="match status" value="1"/>
</dbReference>
<keyword evidence="5" id="KW-0210">Decarboxylase</keyword>
<evidence type="ECO:0000256" key="6">
    <source>
        <dbReference type="ARBA" id="ARBA00022975"/>
    </source>
</evidence>
<dbReference type="InterPro" id="IPR018089">
    <property type="entry name" value="OMPdecase_AS"/>
</dbReference>
<dbReference type="InterPro" id="IPR011060">
    <property type="entry name" value="RibuloseP-bd_barrel"/>
</dbReference>
<dbReference type="UniPathway" id="UPA00070">
    <property type="reaction ID" value="UER00120"/>
</dbReference>
<dbReference type="EC" id="4.1.1.23" evidence="3"/>
<dbReference type="GO" id="GO:0004590">
    <property type="term" value="F:orotidine-5'-phosphate decarboxylase activity"/>
    <property type="evidence" value="ECO:0007669"/>
    <property type="project" value="UniProtKB-EC"/>
</dbReference>